<protein>
    <recommendedName>
        <fullName evidence="4">ABC transporter permease</fullName>
    </recommendedName>
</protein>
<keyword evidence="3" id="KW-1185">Reference proteome</keyword>
<comment type="caution">
    <text evidence="2">The sequence shown here is derived from an EMBL/GenBank/DDBJ whole genome shotgun (WGS) entry which is preliminary data.</text>
</comment>
<feature type="transmembrane region" description="Helical" evidence="1">
    <location>
        <begin position="221"/>
        <end position="248"/>
    </location>
</feature>
<accession>A0A5M9HVH2</accession>
<feature type="transmembrane region" description="Helical" evidence="1">
    <location>
        <begin position="279"/>
        <end position="304"/>
    </location>
</feature>
<evidence type="ECO:0000313" key="2">
    <source>
        <dbReference type="EMBL" id="KAA8500718.1"/>
    </source>
</evidence>
<dbReference type="RefSeq" id="WP_087152053.1">
    <property type="nucleotide sequence ID" value="NZ_VMSO01000018.1"/>
</dbReference>
<name>A0A5M9HVH2_9FIRM</name>
<sequence>MGLNKGIGLIFYELKFLIRQKFLLVFFCAAIVLSGVLVYQAPSSVDPEIFYSLSSYPEGEQKDFFLELAETHPKYDLGLTQQELSAKISVPDLEKNMTMRDALTIAHKLQDIENTRQQRHAVYTEVKAEKEALSSNNGTNFDLQKMSVLEKAYEEEPEFRLYDFSGWQIYFLTISSMQPNNFCSVIHILIIVSAGLLVFLKDREYHTGAYLFPARYGRNGMLYAAKLASIFVYGVALQIILNGLYIAYLNWYGHFDMSHWLSDICNIPSYALSEINMSILSLILLDILLKAFLSIGIILFVLLFVRVLKQYILLLIGAIGLSVGMYWRLYQLSSSDSTGTQWLANPMSILHFQNFLRSDIIEVAGAASQTRLIFATIWGTIFIFMLILFYKVWKWGTYE</sequence>
<proteinExistence type="predicted"/>
<dbReference type="AlphaFoldDB" id="A0A5M9HVH2"/>
<keyword evidence="1" id="KW-0472">Membrane</keyword>
<gene>
    <name evidence="2" type="ORF">FNY66_12060</name>
</gene>
<dbReference type="Proteomes" id="UP000322025">
    <property type="component" value="Unassembled WGS sequence"/>
</dbReference>
<evidence type="ECO:0000256" key="1">
    <source>
        <dbReference type="SAM" id="Phobius"/>
    </source>
</evidence>
<organism evidence="2 3">
    <name type="scientific">Mediterraneibacter catenae</name>
    <dbReference type="NCBI Taxonomy" id="2594882"/>
    <lineage>
        <taxon>Bacteria</taxon>
        <taxon>Bacillati</taxon>
        <taxon>Bacillota</taxon>
        <taxon>Clostridia</taxon>
        <taxon>Lachnospirales</taxon>
        <taxon>Lachnospiraceae</taxon>
        <taxon>Mediterraneibacter</taxon>
    </lineage>
</organism>
<feature type="transmembrane region" description="Helical" evidence="1">
    <location>
        <begin position="372"/>
        <end position="393"/>
    </location>
</feature>
<dbReference type="EMBL" id="VMSO01000018">
    <property type="protein sequence ID" value="KAA8500718.1"/>
    <property type="molecule type" value="Genomic_DNA"/>
</dbReference>
<evidence type="ECO:0000313" key="3">
    <source>
        <dbReference type="Proteomes" id="UP000322025"/>
    </source>
</evidence>
<keyword evidence="1" id="KW-1133">Transmembrane helix</keyword>
<feature type="transmembrane region" description="Helical" evidence="1">
    <location>
        <begin position="311"/>
        <end position="329"/>
    </location>
</feature>
<feature type="transmembrane region" description="Helical" evidence="1">
    <location>
        <begin position="21"/>
        <end position="39"/>
    </location>
</feature>
<keyword evidence="1" id="KW-0812">Transmembrane</keyword>
<reference evidence="2" key="1">
    <citation type="submission" date="2019-07" db="EMBL/GenBank/DDBJ databases">
        <authorList>
            <person name="Wongkuna S."/>
            <person name="Scaria J."/>
        </authorList>
    </citation>
    <scope>NUCLEOTIDE SEQUENCE [LARGE SCALE GENOMIC DNA]</scope>
    <source>
        <strain evidence="2">SW178</strain>
    </source>
</reference>
<feature type="transmembrane region" description="Helical" evidence="1">
    <location>
        <begin position="184"/>
        <end position="200"/>
    </location>
</feature>
<evidence type="ECO:0008006" key="4">
    <source>
        <dbReference type="Google" id="ProtNLM"/>
    </source>
</evidence>